<evidence type="ECO:0000313" key="1">
    <source>
        <dbReference type="EMBL" id="PSR56988.1"/>
    </source>
</evidence>
<comment type="caution">
    <text evidence="1">The sequence shown here is derived from an EMBL/GenBank/DDBJ whole genome shotgun (WGS) entry which is preliminary data.</text>
</comment>
<evidence type="ECO:0008006" key="3">
    <source>
        <dbReference type="Google" id="ProtNLM"/>
    </source>
</evidence>
<name>A0A2T2YNB5_9BACT</name>
<keyword evidence="2" id="KW-1185">Reference proteome</keyword>
<dbReference type="Gene3D" id="3.30.565.10">
    <property type="entry name" value="Histidine kinase-like ATPase, C-terminal domain"/>
    <property type="match status" value="1"/>
</dbReference>
<dbReference type="OrthoDB" id="2041081at2"/>
<organism evidence="1 2">
    <name type="scientific">Adhaeribacter arboris</name>
    <dbReference type="NCBI Taxonomy" id="2072846"/>
    <lineage>
        <taxon>Bacteria</taxon>
        <taxon>Pseudomonadati</taxon>
        <taxon>Bacteroidota</taxon>
        <taxon>Cytophagia</taxon>
        <taxon>Cytophagales</taxon>
        <taxon>Hymenobacteraceae</taxon>
        <taxon>Adhaeribacter</taxon>
    </lineage>
</organism>
<reference evidence="1 2" key="1">
    <citation type="submission" date="2018-03" db="EMBL/GenBank/DDBJ databases">
        <title>Adhaeribacter sp. HMF7605 Genome sequencing and assembly.</title>
        <authorList>
            <person name="Kang H."/>
            <person name="Kang J."/>
            <person name="Cha I."/>
            <person name="Kim H."/>
            <person name="Joh K."/>
        </authorList>
    </citation>
    <scope>NUCLEOTIDE SEQUENCE [LARGE SCALE GENOMIC DNA]</scope>
    <source>
        <strain evidence="1 2">HMF7605</strain>
    </source>
</reference>
<accession>A0A2T2YNB5</accession>
<proteinExistence type="predicted"/>
<gene>
    <name evidence="1" type="ORF">AHMF7605_27615</name>
</gene>
<protein>
    <recommendedName>
        <fullName evidence="3">ATP-binding protein</fullName>
    </recommendedName>
</protein>
<dbReference type="InterPro" id="IPR036890">
    <property type="entry name" value="HATPase_C_sf"/>
</dbReference>
<dbReference type="EMBL" id="PYFT01000001">
    <property type="protein sequence ID" value="PSR56988.1"/>
    <property type="molecule type" value="Genomic_DNA"/>
</dbReference>
<dbReference type="SUPFAM" id="SSF55874">
    <property type="entry name" value="ATPase domain of HSP90 chaperone/DNA topoisomerase II/histidine kinase"/>
    <property type="match status" value="1"/>
</dbReference>
<sequence length="686" mass="78559">MSKMNADVVGKVNNTKLSEKNGIMALFEAINNSLQSIEDAGRADGEVLVELQRAKDLYDDGKGTYLPFQNFSITDNGIGFNEENYNSFLNADSTYKINRGGKGVGRFTWLKVFQYAEVDSIFKTKESIVRRQFTFLNNKEAIADEKFSAAPNSELRTIIRLKNVRPEYARKLPRTLEAICDEIIEHLVIKLISPHCPKIIVRDTRAGETYEINLNNRFNHDFLLDKDADSFTINKVDFTIALLKVKNDENNFNHSILLSSDERVVTSTNLNQFIPNLNSSLIEIENGQSFVIKALVSSSYLDNSSNPERTKFGLPQTKKSIDSIHEISIEDIETAAAEKVEEHFDSYLALLREKKKNTMLTSIQEFFPHFAPLLQYEKIIDKISPSVVSDKNKLNLALSKAKYDILLDAKKDVLSIERTMDLISKENASEETINLYKENFEKVVNTLSDITKSELSEYVVHRRILIDIFGKLLSKKDDGTYHWEEEIHNLIFPKGHTNEDLLGAQNLWLVDERLSYHRFVASDLPFENKKDSGKPDILIGKSNQDFNIPLAYSEKNRQSAYDSMVIIEFKRPMRKGYAQDKDPIDQVKNYIRTIRNGTAEDPNGRPIEVSANCRFFAYLICDLPPKLKSDIIEMHEFTPMMEGEGLFASLKNLNTYMEVISYNKILSDSKQRNRVLFEKLGIDYND</sequence>
<dbReference type="RefSeq" id="WP_106933159.1">
    <property type="nucleotide sequence ID" value="NZ_PYFT01000001.1"/>
</dbReference>
<dbReference type="Proteomes" id="UP000240357">
    <property type="component" value="Unassembled WGS sequence"/>
</dbReference>
<evidence type="ECO:0000313" key="2">
    <source>
        <dbReference type="Proteomes" id="UP000240357"/>
    </source>
</evidence>
<dbReference type="AlphaFoldDB" id="A0A2T2YNB5"/>